<dbReference type="PROSITE" id="PS50011">
    <property type="entry name" value="PROTEIN_KINASE_DOM"/>
    <property type="match status" value="1"/>
</dbReference>
<dbReference type="GO" id="GO:0004672">
    <property type="term" value="F:protein kinase activity"/>
    <property type="evidence" value="ECO:0007669"/>
    <property type="project" value="InterPro"/>
</dbReference>
<dbReference type="PANTHER" id="PTHR38248">
    <property type="entry name" value="FUNK1 6"/>
    <property type="match status" value="1"/>
</dbReference>
<feature type="domain" description="Protein kinase" evidence="1">
    <location>
        <begin position="1"/>
        <end position="134"/>
    </location>
</feature>
<accession>A0A5J5ESC3</accession>
<comment type="caution">
    <text evidence="2">The sequence shown here is derived from an EMBL/GenBank/DDBJ whole genome shotgun (WGS) entry which is preliminary data.</text>
</comment>
<reference evidence="2 3" key="1">
    <citation type="submission" date="2019-09" db="EMBL/GenBank/DDBJ databases">
        <title>Draft genome of the ectomycorrhizal ascomycete Sphaerosporella brunnea.</title>
        <authorList>
            <consortium name="DOE Joint Genome Institute"/>
            <person name="Benucci G.M."/>
            <person name="Marozzi G."/>
            <person name="Antonielli L."/>
            <person name="Sanchez S."/>
            <person name="Marco P."/>
            <person name="Wang X."/>
            <person name="Falini L.B."/>
            <person name="Barry K."/>
            <person name="Haridas S."/>
            <person name="Lipzen A."/>
            <person name="Labutti K."/>
            <person name="Grigoriev I.V."/>
            <person name="Murat C."/>
            <person name="Martin F."/>
            <person name="Albertini E."/>
            <person name="Donnini D."/>
            <person name="Bonito G."/>
        </authorList>
    </citation>
    <scope>NUCLEOTIDE SEQUENCE [LARGE SCALE GENOMIC DNA]</scope>
    <source>
        <strain evidence="2 3">Sb_GMNB300</strain>
    </source>
</reference>
<feature type="non-terminal residue" evidence="2">
    <location>
        <position position="134"/>
    </location>
</feature>
<sequence length="134" mass="14925">NNRVHTRQVSSPVGRPLKGFGTYTNLLQALRDAIAGHRYMYETHQVLHRNISKNNILLNPSGNSPDRSTGGSPSRGGFLIDFDMAVSYPRTEVSGAAHRTGTFDFMTLGVLLPYSMQAHSPLHDLESFFYVLLF</sequence>
<dbReference type="Proteomes" id="UP000326924">
    <property type="component" value="Unassembled WGS sequence"/>
</dbReference>
<dbReference type="InterPro" id="IPR040976">
    <property type="entry name" value="Pkinase_fungal"/>
</dbReference>
<organism evidence="2 3">
    <name type="scientific">Sphaerosporella brunnea</name>
    <dbReference type="NCBI Taxonomy" id="1250544"/>
    <lineage>
        <taxon>Eukaryota</taxon>
        <taxon>Fungi</taxon>
        <taxon>Dikarya</taxon>
        <taxon>Ascomycota</taxon>
        <taxon>Pezizomycotina</taxon>
        <taxon>Pezizomycetes</taxon>
        <taxon>Pezizales</taxon>
        <taxon>Pyronemataceae</taxon>
        <taxon>Sphaerosporella</taxon>
    </lineage>
</organism>
<dbReference type="SUPFAM" id="SSF56112">
    <property type="entry name" value="Protein kinase-like (PK-like)"/>
    <property type="match status" value="1"/>
</dbReference>
<evidence type="ECO:0000313" key="3">
    <source>
        <dbReference type="Proteomes" id="UP000326924"/>
    </source>
</evidence>
<dbReference type="PANTHER" id="PTHR38248:SF2">
    <property type="entry name" value="FUNK1 11"/>
    <property type="match status" value="1"/>
</dbReference>
<dbReference type="EMBL" id="VXIS01000134">
    <property type="protein sequence ID" value="KAA8902271.1"/>
    <property type="molecule type" value="Genomic_DNA"/>
</dbReference>
<dbReference type="GO" id="GO:0005524">
    <property type="term" value="F:ATP binding"/>
    <property type="evidence" value="ECO:0007669"/>
    <property type="project" value="InterPro"/>
</dbReference>
<feature type="non-terminal residue" evidence="2">
    <location>
        <position position="1"/>
    </location>
</feature>
<dbReference type="AlphaFoldDB" id="A0A5J5ESC3"/>
<dbReference type="InterPro" id="IPR011009">
    <property type="entry name" value="Kinase-like_dom_sf"/>
</dbReference>
<protein>
    <recommendedName>
        <fullName evidence="1">Protein kinase domain-containing protein</fullName>
    </recommendedName>
</protein>
<proteinExistence type="predicted"/>
<keyword evidence="3" id="KW-1185">Reference proteome</keyword>
<dbReference type="Pfam" id="PF17667">
    <property type="entry name" value="Pkinase_fungal"/>
    <property type="match status" value="1"/>
</dbReference>
<evidence type="ECO:0000313" key="2">
    <source>
        <dbReference type="EMBL" id="KAA8902271.1"/>
    </source>
</evidence>
<dbReference type="Gene3D" id="1.10.510.10">
    <property type="entry name" value="Transferase(Phosphotransferase) domain 1"/>
    <property type="match status" value="1"/>
</dbReference>
<dbReference type="InParanoid" id="A0A5J5ESC3"/>
<gene>
    <name evidence="2" type="ORF">FN846DRAFT_767545</name>
</gene>
<evidence type="ECO:0000259" key="1">
    <source>
        <dbReference type="PROSITE" id="PS50011"/>
    </source>
</evidence>
<name>A0A5J5ESC3_9PEZI</name>
<dbReference type="InterPro" id="IPR000719">
    <property type="entry name" value="Prot_kinase_dom"/>
</dbReference>
<dbReference type="OrthoDB" id="5584477at2759"/>